<dbReference type="Gene3D" id="1.10.10.10">
    <property type="entry name" value="Winged helix-like DNA-binding domain superfamily/Winged helix DNA-binding domain"/>
    <property type="match status" value="1"/>
</dbReference>
<dbReference type="GO" id="GO:0003700">
    <property type="term" value="F:DNA-binding transcription factor activity"/>
    <property type="evidence" value="ECO:0007669"/>
    <property type="project" value="InterPro"/>
</dbReference>
<name>X0X2C2_9ZZZZ</name>
<dbReference type="AlphaFoldDB" id="X0X2C2"/>
<dbReference type="InterPro" id="IPR007630">
    <property type="entry name" value="RNA_pol_sigma70_r4"/>
</dbReference>
<feature type="domain" description="RNA polymerase sigma-70" evidence="1">
    <location>
        <begin position="34"/>
        <end position="60"/>
    </location>
</feature>
<dbReference type="EMBL" id="BARS01036807">
    <property type="protein sequence ID" value="GAG19136.1"/>
    <property type="molecule type" value="Genomic_DNA"/>
</dbReference>
<dbReference type="PROSITE" id="PS00716">
    <property type="entry name" value="SIGMA70_2"/>
    <property type="match status" value="1"/>
</dbReference>
<sequence>KGIKKRDINVLLERFGVNSYGTKVGWCSFSNKKTLKQVGIKFNLSRERIRQIERNVMSILKENYKLKKIYKDM</sequence>
<dbReference type="SUPFAM" id="SSF88659">
    <property type="entry name" value="Sigma3 and sigma4 domains of RNA polymerase sigma factors"/>
    <property type="match status" value="1"/>
</dbReference>
<organism evidence="2">
    <name type="scientific">marine sediment metagenome</name>
    <dbReference type="NCBI Taxonomy" id="412755"/>
    <lineage>
        <taxon>unclassified sequences</taxon>
        <taxon>metagenomes</taxon>
        <taxon>ecological metagenomes</taxon>
    </lineage>
</organism>
<dbReference type="Pfam" id="PF04545">
    <property type="entry name" value="Sigma70_r4"/>
    <property type="match status" value="1"/>
</dbReference>
<dbReference type="InterPro" id="IPR036388">
    <property type="entry name" value="WH-like_DNA-bd_sf"/>
</dbReference>
<evidence type="ECO:0000313" key="2">
    <source>
        <dbReference type="EMBL" id="GAG19136.1"/>
    </source>
</evidence>
<gene>
    <name evidence="2" type="ORF">S01H1_56520</name>
</gene>
<reference evidence="2" key="1">
    <citation type="journal article" date="2014" name="Front. Microbiol.">
        <title>High frequency of phylogenetically diverse reductive dehalogenase-homologous genes in deep subseafloor sedimentary metagenomes.</title>
        <authorList>
            <person name="Kawai M."/>
            <person name="Futagami T."/>
            <person name="Toyoda A."/>
            <person name="Takaki Y."/>
            <person name="Nishi S."/>
            <person name="Hori S."/>
            <person name="Arai W."/>
            <person name="Tsubouchi T."/>
            <person name="Morono Y."/>
            <person name="Uchiyama I."/>
            <person name="Ito T."/>
            <person name="Fujiyama A."/>
            <person name="Inagaki F."/>
            <person name="Takami H."/>
        </authorList>
    </citation>
    <scope>NUCLEOTIDE SEQUENCE</scope>
    <source>
        <strain evidence="2">Expedition CK06-06</strain>
    </source>
</reference>
<comment type="caution">
    <text evidence="2">The sequence shown here is derived from an EMBL/GenBank/DDBJ whole genome shotgun (WGS) entry which is preliminary data.</text>
</comment>
<protein>
    <recommendedName>
        <fullName evidence="1">RNA polymerase sigma-70 domain-containing protein</fullName>
    </recommendedName>
</protein>
<dbReference type="InterPro" id="IPR013324">
    <property type="entry name" value="RNA_pol_sigma_r3/r4-like"/>
</dbReference>
<feature type="non-terminal residue" evidence="2">
    <location>
        <position position="1"/>
    </location>
</feature>
<dbReference type="GO" id="GO:0006352">
    <property type="term" value="P:DNA-templated transcription initiation"/>
    <property type="evidence" value="ECO:0007669"/>
    <property type="project" value="InterPro"/>
</dbReference>
<proteinExistence type="predicted"/>
<dbReference type="InterPro" id="IPR000943">
    <property type="entry name" value="RNA_pol_sigma70"/>
</dbReference>
<evidence type="ECO:0000259" key="1">
    <source>
        <dbReference type="PROSITE" id="PS00716"/>
    </source>
</evidence>
<accession>X0X2C2</accession>